<protein>
    <submittedName>
        <fullName evidence="1">Uncharacterized protein</fullName>
    </submittedName>
</protein>
<dbReference type="KEGG" id="bban:J4G43_030225"/>
<sequence>MTRTFDYRPRRAVIVVYAAGKRYERVPEAAVRAIVAAGAGEVVKKPEQGA</sequence>
<reference evidence="2 3" key="2">
    <citation type="journal article" date="2022" name="Int. J. Syst. Evol. Microbiol.">
        <title>Strains of Bradyrhizobium barranii sp. nov. associated with legumes native to Canada are symbionts of soybeans and belong to different subspecies (subsp. barranii subsp. nov. and subsp. apii subsp. nov.) and symbiovars (sv. glycinearum and sv. septentrionale).</title>
        <authorList>
            <person name="Bromfield E.S.P."/>
            <person name="Cloutier S."/>
            <person name="Wasai-Hara S."/>
            <person name="Minamisawa K."/>
        </authorList>
    </citation>
    <scope>NUCLEOTIDE SEQUENCE [LARGE SCALE GENOMIC DNA]</scope>
    <source>
        <strain evidence="2 3">144S4</strain>
    </source>
</reference>
<gene>
    <name evidence="2" type="ORF">J4G43_030225</name>
    <name evidence="1" type="ORF">J4G43_32200</name>
</gene>
<dbReference type="RefSeq" id="WP_208087198.1">
    <property type="nucleotide sequence ID" value="NZ_CP086136.1"/>
</dbReference>
<name>A0A939MCJ4_9BRAD</name>
<evidence type="ECO:0000313" key="3">
    <source>
        <dbReference type="Proteomes" id="UP000664702"/>
    </source>
</evidence>
<dbReference type="EMBL" id="CP086136">
    <property type="protein sequence ID" value="UEM09017.1"/>
    <property type="molecule type" value="Genomic_DNA"/>
</dbReference>
<evidence type="ECO:0000313" key="2">
    <source>
        <dbReference type="EMBL" id="UEM09017.1"/>
    </source>
</evidence>
<dbReference type="AlphaFoldDB" id="A0A939MCJ4"/>
<dbReference type="EMBL" id="JAGEMI010000001">
    <property type="protein sequence ID" value="MBO1865395.1"/>
    <property type="molecule type" value="Genomic_DNA"/>
</dbReference>
<organism evidence="1">
    <name type="scientific">Bradyrhizobium barranii subsp. barranii</name>
    <dbReference type="NCBI Taxonomy" id="2823807"/>
    <lineage>
        <taxon>Bacteria</taxon>
        <taxon>Pseudomonadati</taxon>
        <taxon>Pseudomonadota</taxon>
        <taxon>Alphaproteobacteria</taxon>
        <taxon>Hyphomicrobiales</taxon>
        <taxon>Nitrobacteraceae</taxon>
        <taxon>Bradyrhizobium</taxon>
        <taxon>Bradyrhizobium barranii</taxon>
    </lineage>
</organism>
<evidence type="ECO:0000313" key="1">
    <source>
        <dbReference type="EMBL" id="MBO1865395.1"/>
    </source>
</evidence>
<accession>A0A939MCJ4</accession>
<proteinExistence type="predicted"/>
<reference evidence="1" key="1">
    <citation type="submission" date="2021-03" db="EMBL/GenBank/DDBJ databases">
        <title>Whole Genome Sequence of Bradyrhizobium sp. Strain 144S4.</title>
        <authorList>
            <person name="Bromfield E.S.P."/>
            <person name="Cloutier S."/>
        </authorList>
    </citation>
    <scope>NUCLEOTIDE SEQUENCE [LARGE SCALE GENOMIC DNA]</scope>
    <source>
        <strain evidence="1">144S4</strain>
    </source>
</reference>
<dbReference type="Proteomes" id="UP000664702">
    <property type="component" value="Chromosome"/>
</dbReference>